<evidence type="ECO:0000256" key="5">
    <source>
        <dbReference type="ARBA" id="ARBA00023204"/>
    </source>
</evidence>
<dbReference type="CDD" id="cd06445">
    <property type="entry name" value="ATase"/>
    <property type="match status" value="1"/>
</dbReference>
<dbReference type="GO" id="GO:0032259">
    <property type="term" value="P:methylation"/>
    <property type="evidence" value="ECO:0007669"/>
    <property type="project" value="UniProtKB-KW"/>
</dbReference>
<evidence type="ECO:0000256" key="2">
    <source>
        <dbReference type="ARBA" id="ARBA00022603"/>
    </source>
</evidence>
<organism evidence="8">
    <name type="scientific">marine metagenome</name>
    <dbReference type="NCBI Taxonomy" id="408172"/>
    <lineage>
        <taxon>unclassified sequences</taxon>
        <taxon>metagenomes</taxon>
        <taxon>ecological metagenomes</taxon>
    </lineage>
</organism>
<dbReference type="InterPro" id="IPR036388">
    <property type="entry name" value="WH-like_DNA-bd_sf"/>
</dbReference>
<feature type="domain" description="Methylated-DNA-[protein]-cysteine S-methyltransferase DNA binding" evidence="7">
    <location>
        <begin position="69"/>
        <end position="147"/>
    </location>
</feature>
<sequence>MINKLSFKTSFGWISAEENNNKIISISFGRIKEIGSSKELKKLKKILNNYFLGKNKKLQSNILMKGTKLQIKIWKELQKIPYGQTKSYGDIAKKIKTSPRYVGNVCGQNKHLLLVPCHRVVRSDGQLGGFSGLGGLKLKQRLLNLENSLT</sequence>
<dbReference type="EMBL" id="UINC01004432">
    <property type="protein sequence ID" value="SVA14290.1"/>
    <property type="molecule type" value="Genomic_DNA"/>
</dbReference>
<evidence type="ECO:0000256" key="3">
    <source>
        <dbReference type="ARBA" id="ARBA00022679"/>
    </source>
</evidence>
<evidence type="ECO:0000256" key="4">
    <source>
        <dbReference type="ARBA" id="ARBA00022763"/>
    </source>
</evidence>
<dbReference type="NCBIfam" id="TIGR00589">
    <property type="entry name" value="ogt"/>
    <property type="match status" value="1"/>
</dbReference>
<dbReference type="InterPro" id="IPR036217">
    <property type="entry name" value="MethylDNA_cys_MeTrfase_DNAb"/>
</dbReference>
<dbReference type="Gene3D" id="1.10.10.10">
    <property type="entry name" value="Winged helix-like DNA-binding domain superfamily/Winged helix DNA-binding domain"/>
    <property type="match status" value="1"/>
</dbReference>
<reference evidence="8" key="1">
    <citation type="submission" date="2018-05" db="EMBL/GenBank/DDBJ databases">
        <authorList>
            <person name="Lanie J.A."/>
            <person name="Ng W.-L."/>
            <person name="Kazmierczak K.M."/>
            <person name="Andrzejewski T.M."/>
            <person name="Davidsen T.M."/>
            <person name="Wayne K.J."/>
            <person name="Tettelin H."/>
            <person name="Glass J.I."/>
            <person name="Rusch D."/>
            <person name="Podicherti R."/>
            <person name="Tsui H.-C.T."/>
            <person name="Winkler M.E."/>
        </authorList>
    </citation>
    <scope>NUCLEOTIDE SEQUENCE</scope>
</reference>
<keyword evidence="3" id="KW-0808">Transferase</keyword>
<proteinExistence type="predicted"/>
<dbReference type="InterPro" id="IPR014048">
    <property type="entry name" value="MethylDNA_cys_MeTrfase_DNA-bd"/>
</dbReference>
<dbReference type="InterPro" id="IPR001497">
    <property type="entry name" value="MethylDNA_cys_MeTrfase_AS"/>
</dbReference>
<dbReference type="PANTHER" id="PTHR10815:SF13">
    <property type="entry name" value="METHYLATED-DNA--PROTEIN-CYSTEINE METHYLTRANSFERASE"/>
    <property type="match status" value="1"/>
</dbReference>
<gene>
    <name evidence="8" type="ORF">METZ01_LOCUS67144</name>
</gene>
<evidence type="ECO:0000256" key="6">
    <source>
        <dbReference type="ARBA" id="ARBA00049348"/>
    </source>
</evidence>
<evidence type="ECO:0000256" key="1">
    <source>
        <dbReference type="ARBA" id="ARBA00001286"/>
    </source>
</evidence>
<comment type="catalytic activity">
    <reaction evidence="1">
        <text>a 4-O-methyl-thymidine in DNA + L-cysteinyl-[protein] = a thymidine in DNA + S-methyl-L-cysteinyl-[protein]</text>
        <dbReference type="Rhea" id="RHEA:53428"/>
        <dbReference type="Rhea" id="RHEA-COMP:10131"/>
        <dbReference type="Rhea" id="RHEA-COMP:10132"/>
        <dbReference type="Rhea" id="RHEA-COMP:13555"/>
        <dbReference type="Rhea" id="RHEA-COMP:13556"/>
        <dbReference type="ChEBI" id="CHEBI:29950"/>
        <dbReference type="ChEBI" id="CHEBI:82612"/>
        <dbReference type="ChEBI" id="CHEBI:137386"/>
        <dbReference type="ChEBI" id="CHEBI:137387"/>
        <dbReference type="EC" id="2.1.1.63"/>
    </reaction>
</comment>
<protein>
    <recommendedName>
        <fullName evidence="7">Methylated-DNA-[protein]-cysteine S-methyltransferase DNA binding domain-containing protein</fullName>
    </recommendedName>
</protein>
<dbReference type="GO" id="GO:0003908">
    <property type="term" value="F:methylated-DNA-[protein]-cysteine S-methyltransferase activity"/>
    <property type="evidence" value="ECO:0007669"/>
    <property type="project" value="UniProtKB-EC"/>
</dbReference>
<keyword evidence="4" id="KW-0227">DNA damage</keyword>
<dbReference type="GO" id="GO:0006281">
    <property type="term" value="P:DNA repair"/>
    <property type="evidence" value="ECO:0007669"/>
    <property type="project" value="UniProtKB-KW"/>
</dbReference>
<dbReference type="PANTHER" id="PTHR10815">
    <property type="entry name" value="METHYLATED-DNA--PROTEIN-CYSTEINE METHYLTRANSFERASE"/>
    <property type="match status" value="1"/>
</dbReference>
<dbReference type="SUPFAM" id="SSF46767">
    <property type="entry name" value="Methylated DNA-protein cysteine methyltransferase, C-terminal domain"/>
    <property type="match status" value="1"/>
</dbReference>
<keyword evidence="2" id="KW-0489">Methyltransferase</keyword>
<accession>A0A381TDX1</accession>
<keyword evidence="5" id="KW-0234">DNA repair</keyword>
<dbReference type="PROSITE" id="PS00374">
    <property type="entry name" value="MGMT"/>
    <property type="match status" value="1"/>
</dbReference>
<name>A0A381TDX1_9ZZZZ</name>
<comment type="catalytic activity">
    <reaction evidence="6">
        <text>a 6-O-methyl-2'-deoxyguanosine in DNA + L-cysteinyl-[protein] = S-methyl-L-cysteinyl-[protein] + a 2'-deoxyguanosine in DNA</text>
        <dbReference type="Rhea" id="RHEA:24000"/>
        <dbReference type="Rhea" id="RHEA-COMP:10131"/>
        <dbReference type="Rhea" id="RHEA-COMP:10132"/>
        <dbReference type="Rhea" id="RHEA-COMP:11367"/>
        <dbReference type="Rhea" id="RHEA-COMP:11368"/>
        <dbReference type="ChEBI" id="CHEBI:29950"/>
        <dbReference type="ChEBI" id="CHEBI:82612"/>
        <dbReference type="ChEBI" id="CHEBI:85445"/>
        <dbReference type="ChEBI" id="CHEBI:85448"/>
        <dbReference type="EC" id="2.1.1.63"/>
    </reaction>
</comment>
<dbReference type="Pfam" id="PF01035">
    <property type="entry name" value="DNA_binding_1"/>
    <property type="match status" value="1"/>
</dbReference>
<evidence type="ECO:0000259" key="7">
    <source>
        <dbReference type="Pfam" id="PF01035"/>
    </source>
</evidence>
<evidence type="ECO:0000313" key="8">
    <source>
        <dbReference type="EMBL" id="SVA14290.1"/>
    </source>
</evidence>
<dbReference type="AlphaFoldDB" id="A0A381TDX1"/>